<organism evidence="1 2">
    <name type="scientific">Dactylosporangium sucinum</name>
    <dbReference type="NCBI Taxonomy" id="1424081"/>
    <lineage>
        <taxon>Bacteria</taxon>
        <taxon>Bacillati</taxon>
        <taxon>Actinomycetota</taxon>
        <taxon>Actinomycetes</taxon>
        <taxon>Micromonosporales</taxon>
        <taxon>Micromonosporaceae</taxon>
        <taxon>Dactylosporangium</taxon>
    </lineage>
</organism>
<dbReference type="AlphaFoldDB" id="A0A917U1F6"/>
<evidence type="ECO:0000313" key="2">
    <source>
        <dbReference type="Proteomes" id="UP000642070"/>
    </source>
</evidence>
<accession>A0A917U1F6</accession>
<keyword evidence="2" id="KW-1185">Reference proteome</keyword>
<protein>
    <submittedName>
        <fullName evidence="1">Uncharacterized protein</fullName>
    </submittedName>
</protein>
<gene>
    <name evidence="1" type="ORF">GCM10007977_060210</name>
</gene>
<comment type="caution">
    <text evidence="1">The sequence shown here is derived from an EMBL/GenBank/DDBJ whole genome shotgun (WGS) entry which is preliminary data.</text>
</comment>
<dbReference type="Proteomes" id="UP000642070">
    <property type="component" value="Unassembled WGS sequence"/>
</dbReference>
<dbReference type="RefSeq" id="WP_190253342.1">
    <property type="nucleotide sequence ID" value="NZ_BMPI01000033.1"/>
</dbReference>
<reference evidence="1" key="2">
    <citation type="submission" date="2020-09" db="EMBL/GenBank/DDBJ databases">
        <authorList>
            <person name="Sun Q."/>
            <person name="Ohkuma M."/>
        </authorList>
    </citation>
    <scope>NUCLEOTIDE SEQUENCE</scope>
    <source>
        <strain evidence="1">JCM 19831</strain>
    </source>
</reference>
<evidence type="ECO:0000313" key="1">
    <source>
        <dbReference type="EMBL" id="GGM50445.1"/>
    </source>
</evidence>
<dbReference type="EMBL" id="BMPI01000033">
    <property type="protein sequence ID" value="GGM50445.1"/>
    <property type="molecule type" value="Genomic_DNA"/>
</dbReference>
<sequence length="64" mass="6821">MTAALISVNVHLAAETDLQVHRTANGRVWLEIGRPDGSVGLFVDPDGLVRLGEAVRQASELRAA</sequence>
<proteinExistence type="predicted"/>
<reference evidence="1" key="1">
    <citation type="journal article" date="2014" name="Int. J. Syst. Evol. Microbiol.">
        <title>Complete genome sequence of Corynebacterium casei LMG S-19264T (=DSM 44701T), isolated from a smear-ripened cheese.</title>
        <authorList>
            <consortium name="US DOE Joint Genome Institute (JGI-PGF)"/>
            <person name="Walter F."/>
            <person name="Albersmeier A."/>
            <person name="Kalinowski J."/>
            <person name="Ruckert C."/>
        </authorList>
    </citation>
    <scope>NUCLEOTIDE SEQUENCE</scope>
    <source>
        <strain evidence="1">JCM 19831</strain>
    </source>
</reference>
<name>A0A917U1F6_9ACTN</name>